<evidence type="ECO:0000256" key="13">
    <source>
        <dbReference type="ARBA" id="ARBA00051340"/>
    </source>
</evidence>
<evidence type="ECO:0000256" key="7">
    <source>
        <dbReference type="ARBA" id="ARBA00023055"/>
    </source>
</evidence>
<comment type="catalytic activity">
    <reaction evidence="12">
        <text>3,3',5'-triiodo-L-thyronine(out) = 3,3',5'-triiodo-L-thyronine(in)</text>
        <dbReference type="Rhea" id="RHEA:71815"/>
        <dbReference type="ChEBI" id="CHEBI:57261"/>
    </reaction>
</comment>
<keyword evidence="23" id="KW-1185">Reference proteome</keyword>
<protein>
    <recommendedName>
        <fullName evidence="15">Solute carrier organic anion transporter family member 1C1</fullName>
    </recommendedName>
    <alternativeName>
        <fullName evidence="17">Solute carrier family 21 member 14</fullName>
    </alternativeName>
    <alternativeName>
        <fullName evidence="16">Thyroxine transporter</fullName>
    </alternativeName>
</protein>
<evidence type="ECO:0000256" key="9">
    <source>
        <dbReference type="ARBA" id="ARBA00023136"/>
    </source>
</evidence>
<dbReference type="InterPro" id="IPR020846">
    <property type="entry name" value="MFS_dom"/>
</dbReference>
<dbReference type="PROSITE" id="PS51465">
    <property type="entry name" value="KAZAL_2"/>
    <property type="match status" value="2"/>
</dbReference>
<feature type="transmembrane region" description="Helical" evidence="19">
    <location>
        <begin position="242"/>
        <end position="266"/>
    </location>
</feature>
<feature type="transmembrane region" description="Helical" evidence="19">
    <location>
        <begin position="358"/>
        <end position="380"/>
    </location>
</feature>
<feature type="transmembrane region" description="Helical" evidence="19">
    <location>
        <begin position="1090"/>
        <end position="1115"/>
    </location>
</feature>
<gene>
    <name evidence="22" type="ORF">AV530_008902</name>
</gene>
<feature type="transmembrane region" description="Helical" evidence="19">
    <location>
        <begin position="938"/>
        <end position="958"/>
    </location>
</feature>
<feature type="transmembrane region" description="Helical" evidence="19">
    <location>
        <begin position="392"/>
        <end position="413"/>
    </location>
</feature>
<evidence type="ECO:0000313" key="23">
    <source>
        <dbReference type="Proteomes" id="UP000190648"/>
    </source>
</evidence>
<evidence type="ECO:0000256" key="15">
    <source>
        <dbReference type="ARBA" id="ARBA00067107"/>
    </source>
</evidence>
<comment type="caution">
    <text evidence="22">The sequence shown here is derived from an EMBL/GenBank/DDBJ whole genome shotgun (WGS) entry which is preliminary data.</text>
</comment>
<dbReference type="GO" id="GO:0015347">
    <property type="term" value="F:sodium-independent organic anion transmembrane transporter activity"/>
    <property type="evidence" value="ECO:0007669"/>
    <property type="project" value="TreeGrafter"/>
</dbReference>
<feature type="transmembrane region" description="Helical" evidence="19">
    <location>
        <begin position="88"/>
        <end position="110"/>
    </location>
</feature>
<dbReference type="SUPFAM" id="SSF103473">
    <property type="entry name" value="MFS general substrate transporter"/>
    <property type="match status" value="2"/>
</dbReference>
<feature type="transmembrane region" description="Helical" evidence="19">
    <location>
        <begin position="784"/>
        <end position="804"/>
    </location>
</feature>
<keyword evidence="7" id="KW-0445">Lipid transport</keyword>
<feature type="transmembrane region" description="Helical" evidence="19">
    <location>
        <begin position="752"/>
        <end position="772"/>
    </location>
</feature>
<dbReference type="OrthoDB" id="5062115at2759"/>
<evidence type="ECO:0000256" key="6">
    <source>
        <dbReference type="ARBA" id="ARBA00022989"/>
    </source>
</evidence>
<keyword evidence="10" id="KW-1015">Disulfide bond</keyword>
<dbReference type="InterPro" id="IPR004156">
    <property type="entry name" value="OATP"/>
</dbReference>
<evidence type="ECO:0000259" key="20">
    <source>
        <dbReference type="PROSITE" id="PS50850"/>
    </source>
</evidence>
<feature type="domain" description="Kazal-like" evidence="21">
    <location>
        <begin position="1172"/>
        <end position="1227"/>
    </location>
</feature>
<dbReference type="PANTHER" id="PTHR11388">
    <property type="entry name" value="ORGANIC ANION TRANSPORTER"/>
    <property type="match status" value="1"/>
</dbReference>
<feature type="transmembrane region" description="Helical" evidence="19">
    <location>
        <begin position="1127"/>
        <end position="1145"/>
    </location>
</feature>
<dbReference type="InterPro" id="IPR002350">
    <property type="entry name" value="Kazal_dom"/>
</dbReference>
<evidence type="ECO:0000256" key="12">
    <source>
        <dbReference type="ARBA" id="ARBA00050960"/>
    </source>
</evidence>
<dbReference type="FunFam" id="1.20.1250.20:FF:000210">
    <property type="entry name" value="Solute carrier organic anion transporter family member"/>
    <property type="match status" value="1"/>
</dbReference>
<evidence type="ECO:0000256" key="17">
    <source>
        <dbReference type="ARBA" id="ARBA00082740"/>
    </source>
</evidence>
<dbReference type="EMBL" id="LSYS01007836">
    <property type="protein sequence ID" value="OPJ70656.1"/>
    <property type="molecule type" value="Genomic_DNA"/>
</dbReference>
<feature type="transmembrane region" description="Helical" evidence="19">
    <location>
        <begin position="520"/>
        <end position="544"/>
    </location>
</feature>
<feature type="transmembrane region" description="Helical" evidence="19">
    <location>
        <begin position="194"/>
        <end position="222"/>
    </location>
</feature>
<feature type="transmembrane region" description="Helical" evidence="19">
    <location>
        <begin position="607"/>
        <end position="631"/>
    </location>
</feature>
<keyword evidence="11" id="KW-0325">Glycoprotein</keyword>
<dbReference type="Proteomes" id="UP000190648">
    <property type="component" value="Unassembled WGS sequence"/>
</dbReference>
<feature type="transmembrane region" description="Helical" evidence="19">
    <location>
        <begin position="1342"/>
        <end position="1365"/>
    </location>
</feature>
<feature type="transmembrane region" description="Helical" evidence="19">
    <location>
        <begin position="556"/>
        <end position="579"/>
    </location>
</feature>
<dbReference type="PANTHER" id="PTHR11388:SF16">
    <property type="entry name" value="SOLUTE CARRIER ORGANIC ANION TRANSPORTER FAMILY MEMBER 1A2"/>
    <property type="match status" value="1"/>
</dbReference>
<feature type="transmembrane region" description="Helical" evidence="19">
    <location>
        <begin position="816"/>
        <end position="833"/>
    </location>
</feature>
<dbReference type="SUPFAM" id="SSF100895">
    <property type="entry name" value="Kazal-type serine protease inhibitors"/>
    <property type="match status" value="2"/>
</dbReference>
<accession>A0A1V4JER5</accession>
<dbReference type="CDD" id="cd17458">
    <property type="entry name" value="MFS_SLCO1A_OATP1A"/>
    <property type="match status" value="1"/>
</dbReference>
<comment type="catalytic activity">
    <reaction evidence="14">
        <text>L-thyroxine sulfate(out) = L-thyroxine sulfate(in)</text>
        <dbReference type="Rhea" id="RHEA:73311"/>
        <dbReference type="ChEBI" id="CHEBI:176512"/>
    </reaction>
</comment>
<dbReference type="InterPro" id="IPR036058">
    <property type="entry name" value="Kazal_dom_sf"/>
</dbReference>
<evidence type="ECO:0000256" key="19">
    <source>
        <dbReference type="SAM" id="Phobius"/>
    </source>
</evidence>
<feature type="transmembrane region" description="Helical" evidence="19">
    <location>
        <begin position="1051"/>
        <end position="1070"/>
    </location>
</feature>
<feature type="region of interest" description="Disordered" evidence="18">
    <location>
        <begin position="1377"/>
        <end position="1413"/>
    </location>
</feature>
<feature type="domain" description="Major facilitator superfamily (MFS) profile" evidence="20">
    <location>
        <begin position="22"/>
        <end position="636"/>
    </location>
</feature>
<feature type="compositionally biased region" description="Basic and acidic residues" evidence="18">
    <location>
        <begin position="1377"/>
        <end position="1398"/>
    </location>
</feature>
<evidence type="ECO:0000256" key="1">
    <source>
        <dbReference type="ARBA" id="ARBA00004651"/>
    </source>
</evidence>
<keyword evidence="4" id="KW-1003">Cell membrane</keyword>
<dbReference type="GO" id="GO:0006811">
    <property type="term" value="P:monoatomic ion transport"/>
    <property type="evidence" value="ECO:0007669"/>
    <property type="project" value="UniProtKB-KW"/>
</dbReference>
<comment type="catalytic activity">
    <reaction evidence="13">
        <text>L-thyroxine(out) = L-thyroxine(in)</text>
        <dbReference type="Rhea" id="RHEA:71819"/>
        <dbReference type="ChEBI" id="CHEBI:58448"/>
    </reaction>
</comment>
<evidence type="ECO:0000256" key="18">
    <source>
        <dbReference type="SAM" id="MobiDB-lite"/>
    </source>
</evidence>
<dbReference type="Pfam" id="PF07648">
    <property type="entry name" value="Kazal_2"/>
    <property type="match status" value="2"/>
</dbReference>
<feature type="domain" description="Kazal-like" evidence="21">
    <location>
        <begin position="437"/>
        <end position="492"/>
    </location>
</feature>
<evidence type="ECO:0000256" key="3">
    <source>
        <dbReference type="ARBA" id="ARBA00022448"/>
    </source>
</evidence>
<organism evidence="22 23">
    <name type="scientific">Patagioenas fasciata monilis</name>
    <dbReference type="NCBI Taxonomy" id="372326"/>
    <lineage>
        <taxon>Eukaryota</taxon>
        <taxon>Metazoa</taxon>
        <taxon>Chordata</taxon>
        <taxon>Craniata</taxon>
        <taxon>Vertebrata</taxon>
        <taxon>Euteleostomi</taxon>
        <taxon>Archelosauria</taxon>
        <taxon>Archosauria</taxon>
        <taxon>Dinosauria</taxon>
        <taxon>Saurischia</taxon>
        <taxon>Theropoda</taxon>
        <taxon>Coelurosauria</taxon>
        <taxon>Aves</taxon>
        <taxon>Neognathae</taxon>
        <taxon>Neoaves</taxon>
        <taxon>Columbimorphae</taxon>
        <taxon>Columbiformes</taxon>
        <taxon>Columbidae</taxon>
        <taxon>Patagioenas</taxon>
    </lineage>
</organism>
<dbReference type="InterPro" id="IPR036259">
    <property type="entry name" value="MFS_trans_sf"/>
</dbReference>
<feature type="domain" description="Major facilitator superfamily (MFS) profile" evidence="20">
    <location>
        <begin position="718"/>
        <end position="1370"/>
    </location>
</feature>
<feature type="transmembrane region" description="Helical" evidence="19">
    <location>
        <begin position="21"/>
        <end position="40"/>
    </location>
</feature>
<feature type="transmembrane region" description="Helical" evidence="19">
    <location>
        <begin position="978"/>
        <end position="1000"/>
    </location>
</feature>
<sequence>MKDAEKPRAGDKFCCLSKLKVFLLALSLAYVGKTMSGAYMNSMYTQIEKQFNIPASLVGIINGSFEIGNLLLIAFVSYFGAKLHRPRIIALGCTIMSLGCLLISLPHFLFGRYHIESSISPQDNFSVMPLCFVNQTLLSLPTEEPPTECEKEPGSLLWIFVMVGNIVRGMGETPIMPLGISYLEDFAKAENSPFYLGCLHTATIVGPFLGLLLASFCAQLFVDLGSVGAEDITITATDARWVGAWWLGILICASLNLLAGIPFWFLPKSLVKEGETNEPEEISKNSLVTLQENDTNEAKQTMYEIAKDFVPFLKALFRNPVYMLFICITVLQFSAFNGMISFMPKYLEQQFGKSASDAIFLIGVYNLPVICIGYFFGGLLMKKFKINIYQAANIAFWVSLLEYLLYFAAYWTVCDTSPVAGLTVSYKGIEQVSYEENTLLAGCNRDCDCPLKIWDPVCGNNGITYVSPCLAGCKASRGTGKSMVFENCTCVAASGFSSQNISAVLGQCDGGEHCDKMLHYFLALSLVCSFIYSLAAMPGYMVLIRSLKPEEKSFGVGIHGLASRVFAGIPSPIYFGALIDTTCLKWGTMTCGGEGACRMYDIVTYRWLYLGLPAVLRGVSYIPSALVLLILKKKLKSEKEVLLNAPVEMQNKPLGTGKKPPDTAVTQIRPTYKIWRRKTMDRSVTAGQLKDKSLFQDTDDSAVPVKSVCHNCSKLKIFLGALAFSFFAKGFSGSYMKSMSSQIERRFEISSSIFGIIDGSFEIGNLMVMVLVSYLGPRVHRPKVIGVGCLIMSLGAFLSVIPQFLMGRYQEGFDSWIFSTDLLISSLKAYLFLQLFSSYNYERITVTVDNSSMSVSACSPGLSFSRPVTDATETPSAMKNFGCEKTTNSYLWLFVLFGNLLRGIGEAPVMPLGVSYIDDFSKEENSAFYIGLVRSSGMFGPTLGFLLGSFCASLWVDIGVVDIDAISINPKDTRWVGAWWLGLLICGGVNFIASLPFWFLPSSLPKEGQNEKMKISHLPVRGDHCKTEPPVQPQLDFSEAVKDFLPALKKLFGNPIFLVFIFLTILQYNSLVGVITYETKFMEQQFNVSVAKAIFLIGVVLLPITIMGMFLGGFLIKKFKLRITEMAKFACITFIVAYLLNLLYFTCSCEVLQVAGLTAPYSGLKHLSFPKNNFMASCNADCGCKLDQWDPVCGDNGITYMTACFAGCKSSTGTGKNMVFHNCSCVEGQGHGLGNSSAVLGQCQRESCTKAFPYFLALQTACAFILVLGGTPTYMIMFRTVSPDLKSFAVGIETLCGRILGGLPAPIYFGALIDETCLKWGTKNCGGSGSCRVYDTKAFRNVYLGLIAGLRAGCCLLYIVISVLIMKRFKLDGKETADIKNTERSTSKEAAVDNKKEILPGARTSEESEETCM</sequence>
<feature type="transmembrane region" description="Helical" evidence="19">
    <location>
        <begin position="60"/>
        <end position="81"/>
    </location>
</feature>
<keyword evidence="3" id="KW-0813">Transport</keyword>
<evidence type="ECO:0000256" key="16">
    <source>
        <dbReference type="ARBA" id="ARBA00081851"/>
    </source>
</evidence>
<evidence type="ECO:0000259" key="21">
    <source>
        <dbReference type="PROSITE" id="PS51465"/>
    </source>
</evidence>
<dbReference type="Pfam" id="PF03137">
    <property type="entry name" value="OATP"/>
    <property type="match status" value="2"/>
</dbReference>
<proteinExistence type="inferred from homology"/>
<feature type="transmembrane region" description="Helical" evidence="19">
    <location>
        <begin position="1252"/>
        <end position="1276"/>
    </location>
</feature>
<evidence type="ECO:0000256" key="2">
    <source>
        <dbReference type="ARBA" id="ARBA00009657"/>
    </source>
</evidence>
<comment type="similarity">
    <text evidence="2">Belongs to the organo anion transporter (TC 2.A.60) family.</text>
</comment>
<evidence type="ECO:0000256" key="11">
    <source>
        <dbReference type="ARBA" id="ARBA00023180"/>
    </source>
</evidence>
<feature type="transmembrane region" description="Helical" evidence="19">
    <location>
        <begin position="321"/>
        <end position="343"/>
    </location>
</feature>
<evidence type="ECO:0000313" key="22">
    <source>
        <dbReference type="EMBL" id="OPJ70656.1"/>
    </source>
</evidence>
<reference evidence="22 23" key="1">
    <citation type="submission" date="2016-02" db="EMBL/GenBank/DDBJ databases">
        <title>Band-tailed pigeon sequencing and assembly.</title>
        <authorList>
            <person name="Soares A.E."/>
            <person name="Novak B.J."/>
            <person name="Rice E.S."/>
            <person name="O'Connell B."/>
            <person name="Chang D."/>
            <person name="Weber S."/>
            <person name="Shapiro B."/>
        </authorList>
    </citation>
    <scope>NUCLEOTIDE SEQUENCE [LARGE SCALE GENOMIC DNA]</scope>
    <source>
        <strain evidence="22">BTP2013</strain>
        <tissue evidence="22">Blood</tissue>
    </source>
</reference>
<keyword evidence="6 19" id="KW-1133">Transmembrane helix</keyword>
<dbReference type="GO" id="GO:0016323">
    <property type="term" value="C:basolateral plasma membrane"/>
    <property type="evidence" value="ECO:0007669"/>
    <property type="project" value="TreeGrafter"/>
</dbReference>
<keyword evidence="9 19" id="KW-0472">Membrane</keyword>
<dbReference type="GO" id="GO:0043252">
    <property type="term" value="P:sodium-independent organic anion transport"/>
    <property type="evidence" value="ECO:0007669"/>
    <property type="project" value="TreeGrafter"/>
</dbReference>
<feature type="transmembrane region" description="Helical" evidence="19">
    <location>
        <begin position="1288"/>
        <end position="1309"/>
    </location>
</feature>
<evidence type="ECO:0000256" key="14">
    <source>
        <dbReference type="ARBA" id="ARBA00052624"/>
    </source>
</evidence>
<evidence type="ECO:0000256" key="5">
    <source>
        <dbReference type="ARBA" id="ARBA00022692"/>
    </source>
</evidence>
<dbReference type="Gene3D" id="3.30.60.30">
    <property type="match status" value="1"/>
</dbReference>
<feature type="transmembrane region" description="Helical" evidence="19">
    <location>
        <begin position="156"/>
        <end position="182"/>
    </location>
</feature>
<comment type="subcellular location">
    <subcellularLocation>
        <location evidence="1">Cell membrane</location>
        <topology evidence="1">Multi-pass membrane protein</topology>
    </subcellularLocation>
</comment>
<dbReference type="STRING" id="372326.A0A1V4JER5"/>
<keyword evidence="8" id="KW-0406">Ion transport</keyword>
<name>A0A1V4JER5_PATFA</name>
<dbReference type="GO" id="GO:0015125">
    <property type="term" value="F:bile acid transmembrane transporter activity"/>
    <property type="evidence" value="ECO:0007669"/>
    <property type="project" value="TreeGrafter"/>
</dbReference>
<evidence type="ECO:0000256" key="8">
    <source>
        <dbReference type="ARBA" id="ARBA00023065"/>
    </source>
</evidence>
<dbReference type="FunFam" id="3.30.60.30:FF:000048">
    <property type="entry name" value="Solute carrier organic anion transporter family member"/>
    <property type="match status" value="1"/>
</dbReference>
<evidence type="ECO:0000256" key="10">
    <source>
        <dbReference type="ARBA" id="ARBA00023157"/>
    </source>
</evidence>
<keyword evidence="5 19" id="KW-0812">Transmembrane</keyword>
<dbReference type="Gene3D" id="1.20.1250.20">
    <property type="entry name" value="MFS general substrate transporter like domains"/>
    <property type="match status" value="2"/>
</dbReference>
<feature type="transmembrane region" description="Helical" evidence="19">
    <location>
        <begin position="715"/>
        <end position="732"/>
    </location>
</feature>
<evidence type="ECO:0000256" key="4">
    <source>
        <dbReference type="ARBA" id="ARBA00022475"/>
    </source>
</evidence>
<dbReference type="PROSITE" id="PS50850">
    <property type="entry name" value="MFS"/>
    <property type="match status" value="2"/>
</dbReference>
<dbReference type="NCBIfam" id="TIGR00805">
    <property type="entry name" value="oat"/>
    <property type="match status" value="2"/>
</dbReference>